<keyword evidence="1" id="KW-0805">Transcription regulation</keyword>
<accession>A0A5J4QY98</accession>
<keyword evidence="2" id="KW-0238">DNA-binding</keyword>
<dbReference type="GO" id="GO:0005829">
    <property type="term" value="C:cytosol"/>
    <property type="evidence" value="ECO:0007669"/>
    <property type="project" value="TreeGrafter"/>
</dbReference>
<dbReference type="GO" id="GO:0003700">
    <property type="term" value="F:DNA-binding transcription factor activity"/>
    <property type="evidence" value="ECO:0007669"/>
    <property type="project" value="TreeGrafter"/>
</dbReference>
<proteinExistence type="predicted"/>
<dbReference type="SUPFAM" id="SSF47413">
    <property type="entry name" value="lambda repressor-like DNA-binding domains"/>
    <property type="match status" value="1"/>
</dbReference>
<protein>
    <submittedName>
        <fullName evidence="5">HTH-type transcriptional regulator SutR</fullName>
    </submittedName>
</protein>
<organism evidence="5">
    <name type="scientific">termite gut metagenome</name>
    <dbReference type="NCBI Taxonomy" id="433724"/>
    <lineage>
        <taxon>unclassified sequences</taxon>
        <taxon>metagenomes</taxon>
        <taxon>organismal metagenomes</taxon>
    </lineage>
</organism>
<gene>
    <name evidence="5" type="ORF">EZS27_025130</name>
</gene>
<reference evidence="5" key="1">
    <citation type="submission" date="2019-03" db="EMBL/GenBank/DDBJ databases">
        <title>Single cell metagenomics reveals metabolic interactions within the superorganism composed of flagellate Streblomastix strix and complex community of Bacteroidetes bacteria on its surface.</title>
        <authorList>
            <person name="Treitli S.C."/>
            <person name="Kolisko M."/>
            <person name="Husnik F."/>
            <person name="Keeling P."/>
            <person name="Hampl V."/>
        </authorList>
    </citation>
    <scope>NUCLEOTIDE SEQUENCE</scope>
    <source>
        <strain evidence="5">STM</strain>
    </source>
</reference>
<dbReference type="CDD" id="cd00093">
    <property type="entry name" value="HTH_XRE"/>
    <property type="match status" value="1"/>
</dbReference>
<dbReference type="AlphaFoldDB" id="A0A5J4QY98"/>
<evidence type="ECO:0000256" key="2">
    <source>
        <dbReference type="ARBA" id="ARBA00023125"/>
    </source>
</evidence>
<evidence type="ECO:0000313" key="5">
    <source>
        <dbReference type="EMBL" id="KAA6325691.1"/>
    </source>
</evidence>
<dbReference type="PANTHER" id="PTHR46797:SF23">
    <property type="entry name" value="HTH-TYPE TRANSCRIPTIONAL REGULATOR SUTR"/>
    <property type="match status" value="1"/>
</dbReference>
<evidence type="ECO:0000259" key="4">
    <source>
        <dbReference type="PROSITE" id="PS50943"/>
    </source>
</evidence>
<dbReference type="SMART" id="SM00530">
    <property type="entry name" value="HTH_XRE"/>
    <property type="match status" value="1"/>
</dbReference>
<dbReference type="PANTHER" id="PTHR46797">
    <property type="entry name" value="HTH-TYPE TRANSCRIPTIONAL REGULATOR"/>
    <property type="match status" value="1"/>
</dbReference>
<dbReference type="Pfam" id="PF01381">
    <property type="entry name" value="HTH_3"/>
    <property type="match status" value="1"/>
</dbReference>
<dbReference type="Gene3D" id="1.10.260.40">
    <property type="entry name" value="lambda repressor-like DNA-binding domains"/>
    <property type="match status" value="1"/>
</dbReference>
<dbReference type="InterPro" id="IPR050807">
    <property type="entry name" value="TransReg_Diox_bact_type"/>
</dbReference>
<feature type="domain" description="HTH cro/C1-type" evidence="4">
    <location>
        <begin position="14"/>
        <end position="68"/>
    </location>
</feature>
<evidence type="ECO:0000256" key="3">
    <source>
        <dbReference type="ARBA" id="ARBA00023163"/>
    </source>
</evidence>
<dbReference type="EMBL" id="SNRY01002313">
    <property type="protein sequence ID" value="KAA6325691.1"/>
    <property type="molecule type" value="Genomic_DNA"/>
</dbReference>
<evidence type="ECO:0000256" key="1">
    <source>
        <dbReference type="ARBA" id="ARBA00023015"/>
    </source>
</evidence>
<dbReference type="InterPro" id="IPR010982">
    <property type="entry name" value="Lambda_DNA-bd_dom_sf"/>
</dbReference>
<comment type="caution">
    <text evidence="5">The sequence shown here is derived from an EMBL/GenBank/DDBJ whole genome shotgun (WGS) entry which is preliminary data.</text>
</comment>
<sequence>MSSKAILEIFGANVQKYRKERQLSQEKLAEIAGVHRTYIGMIERAEKNITLCNMEKIAKALNVEIKDLLEK</sequence>
<keyword evidence="3" id="KW-0804">Transcription</keyword>
<dbReference type="PROSITE" id="PS50943">
    <property type="entry name" value="HTH_CROC1"/>
    <property type="match status" value="1"/>
</dbReference>
<dbReference type="GO" id="GO:0003677">
    <property type="term" value="F:DNA binding"/>
    <property type="evidence" value="ECO:0007669"/>
    <property type="project" value="UniProtKB-KW"/>
</dbReference>
<name>A0A5J4QY98_9ZZZZ</name>
<dbReference type="InterPro" id="IPR001387">
    <property type="entry name" value="Cro/C1-type_HTH"/>
</dbReference>